<sequence length="477" mass="50620">MIIVFVASLGLLLISCNKDADHPAPPDFSNLTPAVTPKGEVIAGGISISQSVGTGGGTVQSPGGEIKVEIPAGALTGTQTIGIQEITNTAPLGAGKSFRLTPEGITFAKPVKITTKYDNIPAMFAWIVTQQADGTWLGDTRAVADEAAGTVTVETIHFSDWANGRVMDLRMAPESAVVGVKQTRQIAVTGFLKPAAGGDDDELVPLTPIHPKEEEELAPIPSMEQLLQIDRYSAMRVTRWSLDGATAPTQGNKGSLQSQNLGATYTAPAQVPSPNNPVQVAATIEAERPGGGSTNAILFSNITIVDGYFMKITFDGNAYMFDQTNATVAFTPGDDEKLLLQAVGGIDFMLSLKIMGEALDFSRHPRTYIKGDESSSLPYTVELVTNGMSMNHYNIKYTGIPYLGNCIPDADSETFVPVTLAISRTETMAVPGAGTLYDVQGSFSVDVFYYDPEDVPCGPAPSHTLTGEFYLQGMDIP</sequence>
<keyword evidence="3" id="KW-1185">Reference proteome</keyword>
<gene>
    <name evidence="2" type="ORF">GCM10011386_30180</name>
</gene>
<evidence type="ECO:0000313" key="2">
    <source>
        <dbReference type="EMBL" id="GGC36031.1"/>
    </source>
</evidence>
<feature type="chain" id="PRO_5047007357" description="ZU5 domain-containing protein" evidence="1">
    <location>
        <begin position="21"/>
        <end position="477"/>
    </location>
</feature>
<protein>
    <recommendedName>
        <fullName evidence="4">ZU5 domain-containing protein</fullName>
    </recommendedName>
</protein>
<proteinExistence type="predicted"/>
<keyword evidence="1" id="KW-0732">Signal</keyword>
<accession>A0ABQ1M813</accession>
<evidence type="ECO:0000256" key="1">
    <source>
        <dbReference type="SAM" id="SignalP"/>
    </source>
</evidence>
<comment type="caution">
    <text evidence="2">The sequence shown here is derived from an EMBL/GenBank/DDBJ whole genome shotgun (WGS) entry which is preliminary data.</text>
</comment>
<evidence type="ECO:0000313" key="3">
    <source>
        <dbReference type="Proteomes" id="UP000597338"/>
    </source>
</evidence>
<feature type="signal peptide" evidence="1">
    <location>
        <begin position="1"/>
        <end position="20"/>
    </location>
</feature>
<organism evidence="2 3">
    <name type="scientific">Parapedobacter defluvii</name>
    <dbReference type="NCBI Taxonomy" id="2045106"/>
    <lineage>
        <taxon>Bacteria</taxon>
        <taxon>Pseudomonadati</taxon>
        <taxon>Bacteroidota</taxon>
        <taxon>Sphingobacteriia</taxon>
        <taxon>Sphingobacteriales</taxon>
        <taxon>Sphingobacteriaceae</taxon>
        <taxon>Parapedobacter</taxon>
    </lineage>
</organism>
<evidence type="ECO:0008006" key="4">
    <source>
        <dbReference type="Google" id="ProtNLM"/>
    </source>
</evidence>
<dbReference type="EMBL" id="BMIK01000011">
    <property type="protein sequence ID" value="GGC36031.1"/>
    <property type="molecule type" value="Genomic_DNA"/>
</dbReference>
<reference evidence="3" key="1">
    <citation type="journal article" date="2019" name="Int. J. Syst. Evol. Microbiol.">
        <title>The Global Catalogue of Microorganisms (GCM) 10K type strain sequencing project: providing services to taxonomists for standard genome sequencing and annotation.</title>
        <authorList>
            <consortium name="The Broad Institute Genomics Platform"/>
            <consortium name="The Broad Institute Genome Sequencing Center for Infectious Disease"/>
            <person name="Wu L."/>
            <person name="Ma J."/>
        </authorList>
    </citation>
    <scope>NUCLEOTIDE SEQUENCE [LARGE SCALE GENOMIC DNA]</scope>
    <source>
        <strain evidence="3">CGMCC 1.15342</strain>
    </source>
</reference>
<dbReference type="Proteomes" id="UP000597338">
    <property type="component" value="Unassembled WGS sequence"/>
</dbReference>
<dbReference type="Gene3D" id="2.60.220.30">
    <property type="match status" value="1"/>
</dbReference>
<dbReference type="RefSeq" id="WP_188752165.1">
    <property type="nucleotide sequence ID" value="NZ_BMIK01000011.1"/>
</dbReference>
<name>A0ABQ1M813_9SPHI</name>